<name>A0AA39HSX6_9BILA</name>
<sequence length="232" mass="26543">MLVARLLIGSVLLLLAEGSDLFRRFERSVCDTTKLMSCYEDYFGHFGISARPFPSYDHFVGRMEMYMSNEPTLARPTLCSWHRTLARCLAPTLERACISRQSLRTAVAGISDSDAFNYALLFETNQYECGDGFRTVTDYIDCLEEVRTCDRSEVEASVQGCTNTRTSEVRGLSGDERKCKVERITNECLIRFGVSRCGKAVEKYYCKIQEFVSRKRIFEDPSICTEAFRCYL</sequence>
<organism evidence="2 3">
    <name type="scientific">Steinernema hermaphroditum</name>
    <dbReference type="NCBI Taxonomy" id="289476"/>
    <lineage>
        <taxon>Eukaryota</taxon>
        <taxon>Metazoa</taxon>
        <taxon>Ecdysozoa</taxon>
        <taxon>Nematoda</taxon>
        <taxon>Chromadorea</taxon>
        <taxon>Rhabditida</taxon>
        <taxon>Tylenchina</taxon>
        <taxon>Panagrolaimomorpha</taxon>
        <taxon>Strongyloidoidea</taxon>
        <taxon>Steinernematidae</taxon>
        <taxon>Steinernema</taxon>
    </lineage>
</organism>
<protein>
    <recommendedName>
        <fullName evidence="4">DUF19 domain-containing protein</fullName>
    </recommendedName>
</protein>
<comment type="caution">
    <text evidence="2">The sequence shown here is derived from an EMBL/GenBank/DDBJ whole genome shotgun (WGS) entry which is preliminary data.</text>
</comment>
<gene>
    <name evidence="2" type="ORF">QR680_005665</name>
</gene>
<evidence type="ECO:0000256" key="1">
    <source>
        <dbReference type="SAM" id="SignalP"/>
    </source>
</evidence>
<evidence type="ECO:0000313" key="2">
    <source>
        <dbReference type="EMBL" id="KAK0411458.1"/>
    </source>
</evidence>
<evidence type="ECO:0008006" key="4">
    <source>
        <dbReference type="Google" id="ProtNLM"/>
    </source>
</evidence>
<dbReference type="Proteomes" id="UP001175271">
    <property type="component" value="Unassembled WGS sequence"/>
</dbReference>
<keyword evidence="3" id="KW-1185">Reference proteome</keyword>
<feature type="signal peptide" evidence="1">
    <location>
        <begin position="1"/>
        <end position="18"/>
    </location>
</feature>
<feature type="chain" id="PRO_5041302672" description="DUF19 domain-containing protein" evidence="1">
    <location>
        <begin position="19"/>
        <end position="232"/>
    </location>
</feature>
<evidence type="ECO:0000313" key="3">
    <source>
        <dbReference type="Proteomes" id="UP001175271"/>
    </source>
</evidence>
<dbReference type="PANTHER" id="PTHR35014">
    <property type="entry name" value="INFECTION RESPONSE PROTEIN-RELATED"/>
    <property type="match status" value="1"/>
</dbReference>
<dbReference type="EMBL" id="JAUCMV010000003">
    <property type="protein sequence ID" value="KAK0411458.1"/>
    <property type="molecule type" value="Genomic_DNA"/>
</dbReference>
<accession>A0AA39HSX6</accession>
<proteinExistence type="predicted"/>
<dbReference type="PANTHER" id="PTHR35014:SF1">
    <property type="entry name" value="INFECTION RESPONSE PROTEIN"/>
    <property type="match status" value="1"/>
</dbReference>
<dbReference type="AlphaFoldDB" id="A0AA39HSX6"/>
<reference evidence="2" key="1">
    <citation type="submission" date="2023-06" db="EMBL/GenBank/DDBJ databases">
        <title>Genomic analysis of the entomopathogenic nematode Steinernema hermaphroditum.</title>
        <authorList>
            <person name="Schwarz E.M."/>
            <person name="Heppert J.K."/>
            <person name="Baniya A."/>
            <person name="Schwartz H.T."/>
            <person name="Tan C.-H."/>
            <person name="Antoshechkin I."/>
            <person name="Sternberg P.W."/>
            <person name="Goodrich-Blair H."/>
            <person name="Dillman A.R."/>
        </authorList>
    </citation>
    <scope>NUCLEOTIDE SEQUENCE</scope>
    <source>
        <strain evidence="2">PS9179</strain>
        <tissue evidence="2">Whole animal</tissue>
    </source>
</reference>
<keyword evidence="1" id="KW-0732">Signal</keyword>